<feature type="coiled-coil region" evidence="5">
    <location>
        <begin position="884"/>
        <end position="935"/>
    </location>
</feature>
<dbReference type="InterPro" id="IPR020590">
    <property type="entry name" value="Guanylate_kinase_CS"/>
</dbReference>
<feature type="domain" description="SH3" evidence="7">
    <location>
        <begin position="604"/>
        <end position="675"/>
    </location>
</feature>
<dbReference type="CDD" id="cd12036">
    <property type="entry name" value="SH3_MPP5"/>
    <property type="match status" value="1"/>
</dbReference>
<dbReference type="PROSITE" id="PS50002">
    <property type="entry name" value="SH3"/>
    <property type="match status" value="1"/>
</dbReference>
<organism evidence="10 11">
    <name type="scientific">Gryllus longicercus</name>
    <dbReference type="NCBI Taxonomy" id="2509291"/>
    <lineage>
        <taxon>Eukaryota</taxon>
        <taxon>Metazoa</taxon>
        <taxon>Ecdysozoa</taxon>
        <taxon>Arthropoda</taxon>
        <taxon>Hexapoda</taxon>
        <taxon>Insecta</taxon>
        <taxon>Pterygota</taxon>
        <taxon>Neoptera</taxon>
        <taxon>Polyneoptera</taxon>
        <taxon>Orthoptera</taxon>
        <taxon>Ensifera</taxon>
        <taxon>Gryllidea</taxon>
        <taxon>Grylloidea</taxon>
        <taxon>Gryllidae</taxon>
        <taxon>Gryllinae</taxon>
        <taxon>Gryllus</taxon>
    </lineage>
</organism>
<feature type="compositionally biased region" description="Pro residues" evidence="6">
    <location>
        <begin position="381"/>
        <end position="394"/>
    </location>
</feature>
<evidence type="ECO:0000256" key="4">
    <source>
        <dbReference type="PROSITE-ProRule" id="PRU00192"/>
    </source>
</evidence>
<keyword evidence="3" id="KW-0677">Repeat</keyword>
<dbReference type="InterPro" id="IPR035601">
    <property type="entry name" value="MPP5_SH3"/>
</dbReference>
<dbReference type="Proteomes" id="UP001378592">
    <property type="component" value="Unassembled WGS sequence"/>
</dbReference>
<feature type="compositionally biased region" description="Low complexity" evidence="6">
    <location>
        <begin position="84"/>
        <end position="112"/>
    </location>
</feature>
<dbReference type="PROSITE" id="PS00856">
    <property type="entry name" value="GUANYLATE_KINASE_1"/>
    <property type="match status" value="1"/>
</dbReference>
<feature type="region of interest" description="Disordered" evidence="6">
    <location>
        <begin position="259"/>
        <end position="298"/>
    </location>
</feature>
<dbReference type="Gene3D" id="2.30.42.10">
    <property type="match status" value="1"/>
</dbReference>
<accession>A0AAN9VZ92</accession>
<feature type="compositionally biased region" description="Low complexity" evidence="6">
    <location>
        <begin position="186"/>
        <end position="200"/>
    </location>
</feature>
<feature type="compositionally biased region" description="Pro residues" evidence="6">
    <location>
        <begin position="283"/>
        <end position="294"/>
    </location>
</feature>
<dbReference type="Gene3D" id="2.30.30.40">
    <property type="entry name" value="SH3 Domains"/>
    <property type="match status" value="1"/>
</dbReference>
<dbReference type="InterPro" id="IPR036034">
    <property type="entry name" value="PDZ_sf"/>
</dbReference>
<dbReference type="Pfam" id="PF07653">
    <property type="entry name" value="SH3_2"/>
    <property type="match status" value="1"/>
</dbReference>
<evidence type="ECO:0000259" key="9">
    <source>
        <dbReference type="PROSITE" id="PS50106"/>
    </source>
</evidence>
<dbReference type="CDD" id="cd00071">
    <property type="entry name" value="GMPK"/>
    <property type="match status" value="1"/>
</dbReference>
<feature type="compositionally biased region" description="Pro residues" evidence="6">
    <location>
        <begin position="201"/>
        <end position="211"/>
    </location>
</feature>
<sequence length="947" mass="101560">MFLVDAICHRCLRRPRRRSGGIVVVDAEPVKQPLAALSPAEAQAHAMMLAALHEQPHREMAVDVPDSFVARSKTPPRYPPPRPLQQQQPPALAPGAAPAQPQPSARLAPQQQVSPTYANLSPAPPPPPSSSSSSSSPSSPVSNGSAGGAGAGAGAGAGKPVPPPRDHLRIERDGRLVNRAPPPQLPARALIPAPAVAAAAPVPPPQPQPPHDPTKEQLDSIRKFQEALRRRREEEERAAAEAEFLNRSLRGSRKLQALEAHPPPAGVVNDAYSSADDDDAAPAPAPAPQPPPPLSDDQLRAHDLLRRVVGYGELVASLQRLQLQLKKSAGAGGAGAAALLSPLEAQLAAVHALLLSPQFGRALAVHNALQQARRRGLARRPSPPPAPAPAPGALPAPATAATALDAASTLQPASACAQTLVRDCLDALQPCSLAAAAELADLLTRYELEGLLLAHDAIAAAVGAGAGAASPAPSPAAAAAASLAAPGPAAPAPAPAPPALLPVHPDDNIRIIKIEKTNEPLGATVRNEGEAVVIGRVVRGGAADKSGLLREGDEVLEVNGVEMRGKSVNDVCDLLAGMTGTLTFLVVPGAAGAPAAPRPPGHRDTLLHMKAHFDYDPEEDLYIPCRELGISFQKGDILHIISQEDPNWWQAYREGEEDQTLAGLVPSRSFQHQRESMKQTIAGDRMTKEKSKKAGTLLCAKKNAKKKKKKMPYNDGGYPFYATSTIDDYDADEILTYEEVALYYPRANQKRPIVLIGPPNIGRHELRQRLMEDADRFAAAIPHTSRVRKEGEVDGQDYHFISRAQFETDILARRFVEHGEYEKAYYGTSLDAIRSVVLAGKICVLNLHPQSLKILRSSDLKPYVVFVAPPSLEKLRQKKIKNGEAFKEDELKDIIEKAREMEDKYGHFFDMIIINNDTERAYRQLLDEINSLEREPQWVPSAWVKTT</sequence>
<dbReference type="EMBL" id="JAZDUA010000039">
    <property type="protein sequence ID" value="KAK7871466.1"/>
    <property type="molecule type" value="Genomic_DNA"/>
</dbReference>
<dbReference type="Gene3D" id="3.40.50.300">
    <property type="entry name" value="P-loop containing nucleotide triphosphate hydrolases"/>
    <property type="match status" value="1"/>
</dbReference>
<dbReference type="Pfam" id="PF00595">
    <property type="entry name" value="PDZ"/>
    <property type="match status" value="1"/>
</dbReference>
<reference evidence="10 11" key="1">
    <citation type="submission" date="2024-03" db="EMBL/GenBank/DDBJ databases">
        <title>The genome assembly and annotation of the cricket Gryllus longicercus Weissman &amp; Gray.</title>
        <authorList>
            <person name="Szrajer S."/>
            <person name="Gray D."/>
            <person name="Ylla G."/>
        </authorList>
    </citation>
    <scope>NUCLEOTIDE SEQUENCE [LARGE SCALE GENOMIC DNA]</scope>
    <source>
        <strain evidence="10">DAG 2021-001</strain>
        <tissue evidence="10">Whole body minus gut</tissue>
    </source>
</reference>
<dbReference type="InterPro" id="IPR008145">
    <property type="entry name" value="GK/Ca_channel_bsu"/>
</dbReference>
<keyword evidence="2 4" id="KW-0728">SH3 domain</keyword>
<keyword evidence="5" id="KW-0175">Coiled coil</keyword>
<feature type="compositionally biased region" description="Gly residues" evidence="6">
    <location>
        <begin position="145"/>
        <end position="157"/>
    </location>
</feature>
<feature type="domain" description="Guanylate kinase-like" evidence="8">
    <location>
        <begin position="750"/>
        <end position="930"/>
    </location>
</feature>
<evidence type="ECO:0000256" key="3">
    <source>
        <dbReference type="ARBA" id="ARBA00022737"/>
    </source>
</evidence>
<dbReference type="SUPFAM" id="SSF50044">
    <property type="entry name" value="SH3-domain"/>
    <property type="match status" value="1"/>
</dbReference>
<dbReference type="InterPro" id="IPR001478">
    <property type="entry name" value="PDZ"/>
</dbReference>
<proteinExistence type="inferred from homology"/>
<name>A0AAN9VZ92_9ORTH</name>
<dbReference type="GO" id="GO:0005886">
    <property type="term" value="C:plasma membrane"/>
    <property type="evidence" value="ECO:0007669"/>
    <property type="project" value="UniProtKB-ARBA"/>
</dbReference>
<dbReference type="GO" id="GO:0005911">
    <property type="term" value="C:cell-cell junction"/>
    <property type="evidence" value="ECO:0007669"/>
    <property type="project" value="UniProtKB-ARBA"/>
</dbReference>
<comment type="caution">
    <text evidence="10">The sequence shown here is derived from an EMBL/GenBank/DDBJ whole genome shotgun (WGS) entry which is preliminary data.</text>
</comment>
<dbReference type="InterPro" id="IPR027417">
    <property type="entry name" value="P-loop_NTPase"/>
</dbReference>
<dbReference type="SMART" id="SM00228">
    <property type="entry name" value="PDZ"/>
    <property type="match status" value="1"/>
</dbReference>
<dbReference type="PANTHER" id="PTHR23122">
    <property type="entry name" value="MEMBRANE-ASSOCIATED GUANYLATE KINASE MAGUK"/>
    <property type="match status" value="1"/>
</dbReference>
<dbReference type="PROSITE" id="PS50052">
    <property type="entry name" value="GUANYLATE_KINASE_2"/>
    <property type="match status" value="1"/>
</dbReference>
<dbReference type="PROSITE" id="PS50106">
    <property type="entry name" value="PDZ"/>
    <property type="match status" value="1"/>
</dbReference>
<feature type="region of interest" description="Disordered" evidence="6">
    <location>
        <begin position="373"/>
        <end position="397"/>
    </location>
</feature>
<dbReference type="AlphaFoldDB" id="A0AAN9VZ92"/>
<dbReference type="InterPro" id="IPR001452">
    <property type="entry name" value="SH3_domain"/>
</dbReference>
<dbReference type="InterPro" id="IPR036028">
    <property type="entry name" value="SH3-like_dom_sf"/>
</dbReference>
<dbReference type="SUPFAM" id="SSF52540">
    <property type="entry name" value="P-loop containing nucleoside triphosphate hydrolases"/>
    <property type="match status" value="1"/>
</dbReference>
<evidence type="ECO:0008006" key="12">
    <source>
        <dbReference type="Google" id="ProtNLM"/>
    </source>
</evidence>
<feature type="compositionally biased region" description="Low complexity" evidence="6">
    <location>
        <begin position="130"/>
        <end position="144"/>
    </location>
</feature>
<feature type="compositionally biased region" description="Basic and acidic residues" evidence="6">
    <location>
        <begin position="164"/>
        <end position="176"/>
    </location>
</feature>
<comment type="similarity">
    <text evidence="1">Belongs to the MAGUK family.</text>
</comment>
<dbReference type="SUPFAM" id="SSF50156">
    <property type="entry name" value="PDZ domain-like"/>
    <property type="match status" value="1"/>
</dbReference>
<dbReference type="Pfam" id="PF00625">
    <property type="entry name" value="Guanylate_kin"/>
    <property type="match status" value="1"/>
</dbReference>
<evidence type="ECO:0000256" key="5">
    <source>
        <dbReference type="SAM" id="Coils"/>
    </source>
</evidence>
<evidence type="ECO:0000256" key="1">
    <source>
        <dbReference type="ARBA" id="ARBA00007014"/>
    </source>
</evidence>
<feature type="domain" description="PDZ" evidence="9">
    <location>
        <begin position="511"/>
        <end position="590"/>
    </location>
</feature>
<dbReference type="CDD" id="cd06798">
    <property type="entry name" value="PDZ_MPP5-like"/>
    <property type="match status" value="1"/>
</dbReference>
<evidence type="ECO:0000313" key="10">
    <source>
        <dbReference type="EMBL" id="KAK7871466.1"/>
    </source>
</evidence>
<evidence type="ECO:0000256" key="6">
    <source>
        <dbReference type="SAM" id="MobiDB-lite"/>
    </source>
</evidence>
<dbReference type="FunFam" id="2.30.42.10:FF:000088">
    <property type="entry name" value="MAGUK p55 subfamily member 5"/>
    <property type="match status" value="1"/>
</dbReference>
<evidence type="ECO:0000259" key="7">
    <source>
        <dbReference type="PROSITE" id="PS50002"/>
    </source>
</evidence>
<feature type="region of interest" description="Disordered" evidence="6">
    <location>
        <begin position="69"/>
        <end position="235"/>
    </location>
</feature>
<dbReference type="InterPro" id="IPR050716">
    <property type="entry name" value="MAGUK"/>
</dbReference>
<protein>
    <recommendedName>
        <fullName evidence="12">MAGUK p55 subfamily member 5</fullName>
    </recommendedName>
</protein>
<dbReference type="FunFam" id="3.30.63.10:FF:000002">
    <property type="entry name" value="Guanylate kinase 1"/>
    <property type="match status" value="1"/>
</dbReference>
<dbReference type="FunFam" id="3.40.50.300:FF:000469">
    <property type="entry name" value="MAGUK p55 subfamily member 5"/>
    <property type="match status" value="1"/>
</dbReference>
<keyword evidence="11" id="KW-1185">Reference proteome</keyword>
<evidence type="ECO:0000259" key="8">
    <source>
        <dbReference type="PROSITE" id="PS50052"/>
    </source>
</evidence>
<dbReference type="InterPro" id="IPR008144">
    <property type="entry name" value="Guanylate_kin-like_dom"/>
</dbReference>
<evidence type="ECO:0000256" key="2">
    <source>
        <dbReference type="ARBA" id="ARBA00022443"/>
    </source>
</evidence>
<feature type="compositionally biased region" description="Basic and acidic residues" evidence="6">
    <location>
        <begin position="212"/>
        <end position="235"/>
    </location>
</feature>
<gene>
    <name evidence="10" type="ORF">R5R35_010845</name>
</gene>
<dbReference type="SMART" id="SM00072">
    <property type="entry name" value="GuKc"/>
    <property type="match status" value="1"/>
</dbReference>
<dbReference type="SMART" id="SM00326">
    <property type="entry name" value="SH3"/>
    <property type="match status" value="1"/>
</dbReference>
<evidence type="ECO:0000313" key="11">
    <source>
        <dbReference type="Proteomes" id="UP001378592"/>
    </source>
</evidence>